<evidence type="ECO:0000313" key="1">
    <source>
        <dbReference type="EMBL" id="QFU16581.1"/>
    </source>
</evidence>
<evidence type="ECO:0000313" key="2">
    <source>
        <dbReference type="Proteomes" id="UP000325614"/>
    </source>
</evidence>
<keyword evidence="2" id="KW-1185">Reference proteome</keyword>
<proteinExistence type="predicted"/>
<gene>
    <name evidence="1" type="ORF">GDR74_10265</name>
</gene>
<sequence length="145" mass="15992">MDDYLARQLSSYAGRCLALSSSAPGRRTHDGNDRGIHLGASLISEAVHCAMLGITVTAADVIGNLEELPKSLLELARRLEHLEAHSFEPFEYETIALIDRIHLMGSEKVLLPESFCLDMIQEGRGLAERLVNVLRNKLHSVGDSR</sequence>
<dbReference type="Proteomes" id="UP000325614">
    <property type="component" value="Chromosome"/>
</dbReference>
<dbReference type="RefSeq" id="WP_152586224.1">
    <property type="nucleotide sequence ID" value="NZ_CP045423.1"/>
</dbReference>
<dbReference type="EMBL" id="CP045423">
    <property type="protein sequence ID" value="QFU16581.1"/>
    <property type="molecule type" value="Genomic_DNA"/>
</dbReference>
<protein>
    <submittedName>
        <fullName evidence="1">Uncharacterized protein</fullName>
    </submittedName>
</protein>
<name>A0A5P9JWT4_9HYPH</name>
<reference evidence="1 2" key="1">
    <citation type="submission" date="2019-10" db="EMBL/GenBank/DDBJ databases">
        <title>Isolation, Identification of Microvirga thermotolerans HR1, a novel thermophilic bacterium and Comparative Genomics of the genus Microvirga.</title>
        <authorList>
            <person name="Li J."/>
            <person name="Zhang W."/>
            <person name="Lin M."/>
            <person name="Wang J."/>
        </authorList>
    </citation>
    <scope>NUCLEOTIDE SEQUENCE [LARGE SCALE GENOMIC DNA]</scope>
    <source>
        <strain evidence="1 2">HR1</strain>
    </source>
</reference>
<accession>A0A5P9JWT4</accession>
<dbReference type="AlphaFoldDB" id="A0A5P9JWT4"/>
<organism evidence="1 2">
    <name type="scientific">Microvirga thermotolerans</name>
    <dbReference type="NCBI Taxonomy" id="2651334"/>
    <lineage>
        <taxon>Bacteria</taxon>
        <taxon>Pseudomonadati</taxon>
        <taxon>Pseudomonadota</taxon>
        <taxon>Alphaproteobacteria</taxon>
        <taxon>Hyphomicrobiales</taxon>
        <taxon>Methylobacteriaceae</taxon>
        <taxon>Microvirga</taxon>
    </lineage>
</organism>
<dbReference type="KEGG" id="mico:GDR74_10265"/>